<dbReference type="EMBL" id="UINC01130127">
    <property type="protein sequence ID" value="SVD10998.1"/>
    <property type="molecule type" value="Genomic_DNA"/>
</dbReference>
<proteinExistence type="predicted"/>
<protein>
    <submittedName>
        <fullName evidence="1">Uncharacterized protein</fullName>
    </submittedName>
</protein>
<feature type="non-terminal residue" evidence="1">
    <location>
        <position position="186"/>
    </location>
</feature>
<organism evidence="1">
    <name type="scientific">marine metagenome</name>
    <dbReference type="NCBI Taxonomy" id="408172"/>
    <lineage>
        <taxon>unclassified sequences</taxon>
        <taxon>metagenomes</taxon>
        <taxon>ecological metagenomes</taxon>
    </lineage>
</organism>
<name>A0A382SPA1_9ZZZZ</name>
<dbReference type="AlphaFoldDB" id="A0A382SPA1"/>
<reference evidence="1" key="1">
    <citation type="submission" date="2018-05" db="EMBL/GenBank/DDBJ databases">
        <authorList>
            <person name="Lanie J.A."/>
            <person name="Ng W.-L."/>
            <person name="Kazmierczak K.M."/>
            <person name="Andrzejewski T.M."/>
            <person name="Davidsen T.M."/>
            <person name="Wayne K.J."/>
            <person name="Tettelin H."/>
            <person name="Glass J.I."/>
            <person name="Rusch D."/>
            <person name="Podicherti R."/>
            <person name="Tsui H.-C.T."/>
            <person name="Winkler M.E."/>
        </authorList>
    </citation>
    <scope>NUCLEOTIDE SEQUENCE</scope>
</reference>
<sequence length="186" mass="19374">MISFRLYYYITTLFLFTQITLANSLSLADNGDGSWNVHYTSNAMIAGFQFNVEGAIVNSASGGDAEENGFLISSSSSSNTVLGFSLTGSTIPPGEGILLVMDLAGTPMGLSGIIVSDPSGIAIEFTYDDGGGCTDEIACNYDLDATLNDGSCEYSDENYDCDGNCILELDECGVCGGDGSSCAVNM</sequence>
<evidence type="ECO:0000313" key="1">
    <source>
        <dbReference type="EMBL" id="SVD10998.1"/>
    </source>
</evidence>
<accession>A0A382SPA1</accession>
<gene>
    <name evidence="1" type="ORF">METZ01_LOCUS363852</name>
</gene>